<comment type="catalytic activity">
    <reaction evidence="1">
        <text>ATP + protein L-histidine = ADP + protein N-phospho-L-histidine.</text>
        <dbReference type="EC" id="2.7.13.3"/>
    </reaction>
</comment>
<dbReference type="CDD" id="cd00082">
    <property type="entry name" value="HisKA"/>
    <property type="match status" value="1"/>
</dbReference>
<keyword evidence="8" id="KW-0472">Membrane</keyword>
<dbReference type="PANTHER" id="PTHR43047:SF64">
    <property type="entry name" value="HISTIDINE KINASE CONTAINING CHEY-HOMOLOGOUS RECEIVER DOMAIN AND PAS DOMAIN-RELATED"/>
    <property type="match status" value="1"/>
</dbReference>
<feature type="transmembrane region" description="Helical" evidence="8">
    <location>
        <begin position="427"/>
        <end position="450"/>
    </location>
</feature>
<dbReference type="RefSeq" id="WP_119538814.1">
    <property type="nucleotide sequence ID" value="NZ_QYRN01000002.1"/>
</dbReference>
<dbReference type="Gene3D" id="3.40.50.2300">
    <property type="match status" value="1"/>
</dbReference>
<feature type="transmembrane region" description="Helical" evidence="8">
    <location>
        <begin position="73"/>
        <end position="95"/>
    </location>
</feature>
<comment type="caution">
    <text evidence="11">The sequence shown here is derived from an EMBL/GenBank/DDBJ whole genome shotgun (WGS) entry which is preliminary data.</text>
</comment>
<dbReference type="Pfam" id="PF00072">
    <property type="entry name" value="Response_reg"/>
    <property type="match status" value="1"/>
</dbReference>
<feature type="transmembrane region" description="Helical" evidence="8">
    <location>
        <begin position="388"/>
        <end position="406"/>
    </location>
</feature>
<dbReference type="InterPro" id="IPR003661">
    <property type="entry name" value="HisK_dim/P_dom"/>
</dbReference>
<evidence type="ECO:0000256" key="3">
    <source>
        <dbReference type="ARBA" id="ARBA00022553"/>
    </source>
</evidence>
<dbReference type="Gene3D" id="1.10.4160.10">
    <property type="entry name" value="Hydantoin permease"/>
    <property type="match status" value="1"/>
</dbReference>
<accession>A0A3A1WMF3</accession>
<dbReference type="SUPFAM" id="SSF55874">
    <property type="entry name" value="ATPase domain of HSP90 chaperone/DNA topoisomerase II/histidine kinase"/>
    <property type="match status" value="1"/>
</dbReference>
<evidence type="ECO:0000256" key="6">
    <source>
        <dbReference type="PROSITE-ProRule" id="PRU00169"/>
    </source>
</evidence>
<keyword evidence="12" id="KW-1185">Reference proteome</keyword>
<proteinExistence type="predicted"/>
<dbReference type="Pfam" id="PF02518">
    <property type="entry name" value="HATPase_c"/>
    <property type="match status" value="1"/>
</dbReference>
<dbReference type="AlphaFoldDB" id="A0A3A1WMF3"/>
<evidence type="ECO:0000313" key="12">
    <source>
        <dbReference type="Proteomes" id="UP000265750"/>
    </source>
</evidence>
<feature type="transmembrane region" description="Helical" evidence="8">
    <location>
        <begin position="258"/>
        <end position="287"/>
    </location>
</feature>
<feature type="transmembrane region" description="Helical" evidence="8">
    <location>
        <begin position="307"/>
        <end position="328"/>
    </location>
</feature>
<dbReference type="Proteomes" id="UP000265750">
    <property type="component" value="Unassembled WGS sequence"/>
</dbReference>
<feature type="transmembrane region" description="Helical" evidence="8">
    <location>
        <begin position="456"/>
        <end position="478"/>
    </location>
</feature>
<dbReference type="InterPro" id="IPR003594">
    <property type="entry name" value="HATPase_dom"/>
</dbReference>
<dbReference type="PROSITE" id="PS50110">
    <property type="entry name" value="RESPONSE_REGULATORY"/>
    <property type="match status" value="1"/>
</dbReference>
<dbReference type="PANTHER" id="PTHR43047">
    <property type="entry name" value="TWO-COMPONENT HISTIDINE PROTEIN KINASE"/>
    <property type="match status" value="1"/>
</dbReference>
<dbReference type="OrthoDB" id="9801651at2"/>
<evidence type="ECO:0000259" key="10">
    <source>
        <dbReference type="PROSITE" id="PS50110"/>
    </source>
</evidence>
<keyword evidence="4" id="KW-0808">Transferase</keyword>
<dbReference type="InterPro" id="IPR036097">
    <property type="entry name" value="HisK_dim/P_sf"/>
</dbReference>
<dbReference type="CDD" id="cd16922">
    <property type="entry name" value="HATPase_EvgS-ArcB-TorS-like"/>
    <property type="match status" value="1"/>
</dbReference>
<feature type="transmembrane region" description="Helical" evidence="8">
    <location>
        <begin position="107"/>
        <end position="130"/>
    </location>
</feature>
<dbReference type="Pfam" id="PF00512">
    <property type="entry name" value="HisKA"/>
    <property type="match status" value="1"/>
</dbReference>
<gene>
    <name evidence="11" type="ORF">D3218_05130</name>
</gene>
<feature type="transmembrane region" description="Helical" evidence="8">
    <location>
        <begin position="601"/>
        <end position="625"/>
    </location>
</feature>
<sequence length="1130" mass="121041">MNGRQRILPVRREYNRWVANQTLEDYALRFTAKSARRWTAARVSQTAIGAISFLALEAVGGAITLSFGFANAVAAILAATVVLFLTGIPISVYAARHGVDIDLLTRGAGFGYIGSTVTSLIYASFTFILFAVEASIMTAALELAFGLPLWIGYIVSAVVVIPLVTHGVTWISRFQLWTQPLWIGLNLLPVGFILLQDWGSVEAWVAFPGLDGQAGHGFDLLQFGAAASVILALMPQIGEQVDILRFLPGNGARRGWNWWFSLFAAGPGWIVLGAPKLLFGSFLTVLALRHGVSPEHAAEPAYMYRTAFGFVLPQGAAVLLLTAAFVVVSQLKINVMNAYAGSLAWSNFFSRLTHSHPGRVVWLVFNVAIALLLMELGIYRALEATFGLFANVAVAWLGAIVADLAINKPLGLSPPGIEFKRAHLHDLNPVGLGAMGLATLVSLVAFSGALGEAAQALSAFVALGTALAAAPAIAWATGGRFYLARRGRAEWARRAAIACRVCEHPFEPEDMAYCPAYAAPICSLCCSLDARCHDLCKPHARFAAQAEGLARATLPRRLLRRIDSRTGRYLGGFSLLAAVLSLVLGLIYYQATLASPEDTETIAAALWAAFFILLIVAGIATWFVVLAQESRRVAQEESARQTSLLLKEIAAHRRTDAALQAAKERAEAASLAKSRYVVGMSHELRTPLNAVLGYAQLLEGDAAIPREKAGGIRTIRRSAEHLSGLIDGILDISRIETGRLTLQRSDVRLDDFLAQIVDMVRLQAEAKGLEFRFLKPAALPEVVRTDEKRLRQILINLLTNAVKYTERGSVTFEVAYRSQVAILSVTDTGPGIAEAEAARIFEPFERGDAARGKVPGLGLGLTITRLLASLMGGDVAMTSGPGGGSRFEVRVLLSAAPPRPARRPGGAAPEPEAPDAPVRGYGGPRRTILVADDDEVHRDLMVEVLRPLGFIVLTAADGPTALRLVAEIRPDLFLLDIHMPGMDGWALARRLRGEGQEGAILMLSATLAEMPAPGGEAEDDPGIGAALPKPVDLRTLLSAIGRALALDWTREDAAPPEPPVAAGAPARPSEADMAELRRLGRIGFAKGIERKLAALEAEDPALAGFVALMRAPAREFDWPGFVAILEAGDA</sequence>
<dbReference type="EC" id="2.7.13.3" evidence="2"/>
<reference evidence="12" key="1">
    <citation type="submission" date="2018-09" db="EMBL/GenBank/DDBJ databases">
        <authorList>
            <person name="Tuo L."/>
        </authorList>
    </citation>
    <scope>NUCLEOTIDE SEQUENCE [LARGE SCALE GENOMIC DNA]</scope>
    <source>
        <strain evidence="12">M2BS4Y-1</strain>
    </source>
</reference>
<dbReference type="SMART" id="SM00387">
    <property type="entry name" value="HATPase_c"/>
    <property type="match status" value="1"/>
</dbReference>
<dbReference type="SMART" id="SM00448">
    <property type="entry name" value="REC"/>
    <property type="match status" value="1"/>
</dbReference>
<evidence type="ECO:0000256" key="5">
    <source>
        <dbReference type="ARBA" id="ARBA00022777"/>
    </source>
</evidence>
<feature type="domain" description="Response regulatory" evidence="10">
    <location>
        <begin position="927"/>
        <end position="1044"/>
    </location>
</feature>
<feature type="region of interest" description="Disordered" evidence="7">
    <location>
        <begin position="898"/>
        <end position="921"/>
    </location>
</feature>
<protein>
    <recommendedName>
        <fullName evidence="2">histidine kinase</fullName>
        <ecNumber evidence="2">2.7.13.3</ecNumber>
    </recommendedName>
</protein>
<dbReference type="EMBL" id="QYRN01000002">
    <property type="protein sequence ID" value="RIY02737.1"/>
    <property type="molecule type" value="Genomic_DNA"/>
</dbReference>
<dbReference type="CDD" id="cd17546">
    <property type="entry name" value="REC_hyHK_CKI1_RcsC-like"/>
    <property type="match status" value="1"/>
</dbReference>
<dbReference type="InterPro" id="IPR004358">
    <property type="entry name" value="Sig_transdc_His_kin-like_C"/>
</dbReference>
<dbReference type="InterPro" id="IPR011006">
    <property type="entry name" value="CheY-like_superfamily"/>
</dbReference>
<name>A0A3A1WMF3_9HYPH</name>
<dbReference type="InterPro" id="IPR001789">
    <property type="entry name" value="Sig_transdc_resp-reg_receiver"/>
</dbReference>
<dbReference type="SUPFAM" id="SSF52172">
    <property type="entry name" value="CheY-like"/>
    <property type="match status" value="1"/>
</dbReference>
<keyword evidence="3 6" id="KW-0597">Phosphoprotein</keyword>
<dbReference type="PROSITE" id="PS50109">
    <property type="entry name" value="HIS_KIN"/>
    <property type="match status" value="1"/>
</dbReference>
<evidence type="ECO:0000256" key="2">
    <source>
        <dbReference type="ARBA" id="ARBA00012438"/>
    </source>
</evidence>
<feature type="domain" description="Histidine kinase" evidence="9">
    <location>
        <begin position="679"/>
        <end position="895"/>
    </location>
</feature>
<dbReference type="InterPro" id="IPR036890">
    <property type="entry name" value="HATPase_C_sf"/>
</dbReference>
<keyword evidence="8" id="KW-1133">Transmembrane helix</keyword>
<dbReference type="InterPro" id="IPR005467">
    <property type="entry name" value="His_kinase_dom"/>
</dbReference>
<feature type="transmembrane region" description="Helical" evidence="8">
    <location>
        <begin position="569"/>
        <end position="589"/>
    </location>
</feature>
<feature type="transmembrane region" description="Helical" evidence="8">
    <location>
        <begin position="150"/>
        <end position="169"/>
    </location>
</feature>
<feature type="transmembrane region" description="Helical" evidence="8">
    <location>
        <begin position="360"/>
        <end position="382"/>
    </location>
</feature>
<evidence type="ECO:0000256" key="8">
    <source>
        <dbReference type="SAM" id="Phobius"/>
    </source>
</evidence>
<evidence type="ECO:0000313" key="11">
    <source>
        <dbReference type="EMBL" id="RIY02737.1"/>
    </source>
</evidence>
<dbReference type="SMART" id="SM00388">
    <property type="entry name" value="HisKA"/>
    <property type="match status" value="1"/>
</dbReference>
<evidence type="ECO:0000259" key="9">
    <source>
        <dbReference type="PROSITE" id="PS50109"/>
    </source>
</evidence>
<keyword evidence="5" id="KW-0418">Kinase</keyword>
<dbReference type="Gene3D" id="3.30.565.10">
    <property type="entry name" value="Histidine kinase-like ATPase, C-terminal domain"/>
    <property type="match status" value="1"/>
</dbReference>
<feature type="modified residue" description="4-aspartylphosphate" evidence="6">
    <location>
        <position position="976"/>
    </location>
</feature>
<evidence type="ECO:0000256" key="7">
    <source>
        <dbReference type="SAM" id="MobiDB-lite"/>
    </source>
</evidence>
<dbReference type="PRINTS" id="PR00344">
    <property type="entry name" value="BCTRLSENSOR"/>
</dbReference>
<feature type="transmembrane region" description="Helical" evidence="8">
    <location>
        <begin position="46"/>
        <end position="67"/>
    </location>
</feature>
<keyword evidence="8" id="KW-0812">Transmembrane</keyword>
<evidence type="ECO:0000256" key="4">
    <source>
        <dbReference type="ARBA" id="ARBA00022679"/>
    </source>
</evidence>
<dbReference type="Gene3D" id="1.10.287.130">
    <property type="match status" value="1"/>
</dbReference>
<organism evidence="11 12">
    <name type="scientific">Aureimonas flava</name>
    <dbReference type="NCBI Taxonomy" id="2320271"/>
    <lineage>
        <taxon>Bacteria</taxon>
        <taxon>Pseudomonadati</taxon>
        <taxon>Pseudomonadota</taxon>
        <taxon>Alphaproteobacteria</taxon>
        <taxon>Hyphomicrobiales</taxon>
        <taxon>Aurantimonadaceae</taxon>
        <taxon>Aureimonas</taxon>
    </lineage>
</organism>
<dbReference type="GO" id="GO:0000155">
    <property type="term" value="F:phosphorelay sensor kinase activity"/>
    <property type="evidence" value="ECO:0007669"/>
    <property type="project" value="InterPro"/>
</dbReference>
<dbReference type="SUPFAM" id="SSF47384">
    <property type="entry name" value="Homodimeric domain of signal transducing histidine kinase"/>
    <property type="match status" value="1"/>
</dbReference>
<evidence type="ECO:0000256" key="1">
    <source>
        <dbReference type="ARBA" id="ARBA00000085"/>
    </source>
</evidence>